<dbReference type="InterPro" id="IPR047416">
    <property type="entry name" value="XPF_nuclease_Mus81"/>
</dbReference>
<dbReference type="PANTHER" id="PTHR13451">
    <property type="entry name" value="CLASS II CROSSOVER JUNCTION ENDONUCLEASE MUS81"/>
    <property type="match status" value="1"/>
</dbReference>
<dbReference type="GO" id="GO:0046872">
    <property type="term" value="F:metal ion binding"/>
    <property type="evidence" value="ECO:0007669"/>
    <property type="project" value="UniProtKB-KW"/>
</dbReference>
<keyword evidence="3" id="KW-0540">Nuclease</keyword>
<dbReference type="Gene3D" id="1.10.150.670">
    <property type="entry name" value="Crossover junction endonuclease EME1, DNA-binding domain"/>
    <property type="match status" value="1"/>
</dbReference>
<evidence type="ECO:0000256" key="8">
    <source>
        <dbReference type="ARBA" id="ARBA00022842"/>
    </source>
</evidence>
<evidence type="ECO:0000256" key="7">
    <source>
        <dbReference type="ARBA" id="ARBA00022801"/>
    </source>
</evidence>
<dbReference type="InterPro" id="IPR011335">
    <property type="entry name" value="Restrct_endonuc-II-like"/>
</dbReference>
<dbReference type="SMART" id="SM00891">
    <property type="entry name" value="ERCC4"/>
    <property type="match status" value="1"/>
</dbReference>
<dbReference type="InterPro" id="IPR033309">
    <property type="entry name" value="Mus81"/>
</dbReference>
<dbReference type="GO" id="GO:0048476">
    <property type="term" value="C:Holliday junction resolvase complex"/>
    <property type="evidence" value="ECO:0007669"/>
    <property type="project" value="TreeGrafter"/>
</dbReference>
<reference evidence="12" key="1">
    <citation type="journal article" date="2020" name="Nature">
        <title>Giant virus diversity and host interactions through global metagenomics.</title>
        <authorList>
            <person name="Schulz F."/>
            <person name="Roux S."/>
            <person name="Paez-Espino D."/>
            <person name="Jungbluth S."/>
            <person name="Walsh D.A."/>
            <person name="Denef V.J."/>
            <person name="McMahon K.D."/>
            <person name="Konstantinidis K.T."/>
            <person name="Eloe-Fadrosh E.A."/>
            <person name="Kyrpides N.C."/>
            <person name="Woyke T."/>
        </authorList>
    </citation>
    <scope>NUCLEOTIDE SEQUENCE</scope>
    <source>
        <strain evidence="12">GVMAG-M-3300024261-37</strain>
    </source>
</reference>
<evidence type="ECO:0000256" key="9">
    <source>
        <dbReference type="ARBA" id="ARBA00023172"/>
    </source>
</evidence>
<dbReference type="GO" id="GO:0031573">
    <property type="term" value="P:mitotic intra-S DNA damage checkpoint signaling"/>
    <property type="evidence" value="ECO:0007669"/>
    <property type="project" value="TreeGrafter"/>
</dbReference>
<evidence type="ECO:0000256" key="5">
    <source>
        <dbReference type="ARBA" id="ARBA00022759"/>
    </source>
</evidence>
<dbReference type="GO" id="GO:0003677">
    <property type="term" value="F:DNA binding"/>
    <property type="evidence" value="ECO:0007669"/>
    <property type="project" value="InterPro"/>
</dbReference>
<keyword evidence="9" id="KW-0233">DNA recombination</keyword>
<dbReference type="CDD" id="cd20074">
    <property type="entry name" value="XPF_nuclease_Mus81"/>
    <property type="match status" value="1"/>
</dbReference>
<dbReference type="GO" id="GO:0048257">
    <property type="term" value="F:3'-flap endonuclease activity"/>
    <property type="evidence" value="ECO:0007669"/>
    <property type="project" value="TreeGrafter"/>
</dbReference>
<dbReference type="GO" id="GO:0008821">
    <property type="term" value="F:crossover junction DNA endonuclease activity"/>
    <property type="evidence" value="ECO:0007669"/>
    <property type="project" value="InterPro"/>
</dbReference>
<dbReference type="GO" id="GO:0000712">
    <property type="term" value="P:resolution of meiotic recombination intermediates"/>
    <property type="evidence" value="ECO:0007669"/>
    <property type="project" value="TreeGrafter"/>
</dbReference>
<evidence type="ECO:0000259" key="11">
    <source>
        <dbReference type="SMART" id="SM00891"/>
    </source>
</evidence>
<evidence type="ECO:0000256" key="1">
    <source>
        <dbReference type="ARBA" id="ARBA00001946"/>
    </source>
</evidence>
<accession>A0A6C0IR85</accession>
<keyword evidence="8" id="KW-0460">Magnesium</keyword>
<dbReference type="Pfam" id="PF02732">
    <property type="entry name" value="ERCC4"/>
    <property type="match status" value="1"/>
</dbReference>
<organism evidence="12">
    <name type="scientific">viral metagenome</name>
    <dbReference type="NCBI Taxonomy" id="1070528"/>
    <lineage>
        <taxon>unclassified sequences</taxon>
        <taxon>metagenomes</taxon>
        <taxon>organismal metagenomes</taxon>
    </lineage>
</organism>
<sequence length="250" mass="29057">MLIKVDYREKKLIGQLLKLKDNEKLDKIKIKIENLPVGDIIICDDKDKEIIIIERKSLSDLASSIKDGRYAEQSYRLNGHSMINHNIVYLLEGIIADWSDKKAKLTRTPKKTLYVTMFSLQYYKGFTTINTKNVEETAEYIIRTADKLSRDKKQCYYDTSCNYVPYTSVVKKEKKKNITPKNINIIMLNQIPGISLKTSEAILENYKTVYNLIKKLNENLECLDDIKLKTTNGERKISKTSIKNIKEYLL</sequence>
<evidence type="ECO:0000256" key="4">
    <source>
        <dbReference type="ARBA" id="ARBA00022723"/>
    </source>
</evidence>
<keyword evidence="5" id="KW-0255">Endonuclease</keyword>
<dbReference type="AlphaFoldDB" id="A0A6C0IR85"/>
<protein>
    <recommendedName>
        <fullName evidence="11">ERCC4 domain-containing protein</fullName>
    </recommendedName>
</protein>
<evidence type="ECO:0000256" key="3">
    <source>
        <dbReference type="ARBA" id="ARBA00022722"/>
    </source>
</evidence>
<comment type="similarity">
    <text evidence="2">Belongs to the XPF family.</text>
</comment>
<keyword evidence="6" id="KW-0227">DNA damage</keyword>
<evidence type="ECO:0000313" key="12">
    <source>
        <dbReference type="EMBL" id="QHT95080.1"/>
    </source>
</evidence>
<dbReference type="GO" id="GO:0006308">
    <property type="term" value="P:DNA catabolic process"/>
    <property type="evidence" value="ECO:0007669"/>
    <property type="project" value="InterPro"/>
</dbReference>
<evidence type="ECO:0000256" key="2">
    <source>
        <dbReference type="ARBA" id="ARBA00010015"/>
    </source>
</evidence>
<evidence type="ECO:0000256" key="10">
    <source>
        <dbReference type="ARBA" id="ARBA00023204"/>
    </source>
</evidence>
<keyword evidence="4" id="KW-0479">Metal-binding</keyword>
<dbReference type="Gene3D" id="3.40.50.10130">
    <property type="match status" value="1"/>
</dbReference>
<dbReference type="EMBL" id="MN740234">
    <property type="protein sequence ID" value="QHT95080.1"/>
    <property type="molecule type" value="Genomic_DNA"/>
</dbReference>
<keyword evidence="7" id="KW-0378">Hydrolase</keyword>
<dbReference type="PANTHER" id="PTHR13451:SF0">
    <property type="entry name" value="CROSSOVER JUNCTION ENDONUCLEASE MUS81"/>
    <property type="match status" value="1"/>
</dbReference>
<proteinExistence type="inferred from homology"/>
<dbReference type="InterPro" id="IPR006166">
    <property type="entry name" value="ERCC4_domain"/>
</dbReference>
<dbReference type="GO" id="GO:0000727">
    <property type="term" value="P:double-strand break repair via break-induced replication"/>
    <property type="evidence" value="ECO:0007669"/>
    <property type="project" value="TreeGrafter"/>
</dbReference>
<comment type="cofactor">
    <cofactor evidence="1">
        <name>Mg(2+)</name>
        <dbReference type="ChEBI" id="CHEBI:18420"/>
    </cofactor>
</comment>
<keyword evidence="10" id="KW-0234">DNA repair</keyword>
<dbReference type="InterPro" id="IPR042530">
    <property type="entry name" value="EME1/EME2_C"/>
</dbReference>
<name>A0A6C0IR85_9ZZZZ</name>
<dbReference type="SUPFAM" id="SSF52980">
    <property type="entry name" value="Restriction endonuclease-like"/>
    <property type="match status" value="1"/>
</dbReference>
<dbReference type="GO" id="GO:0005634">
    <property type="term" value="C:nucleus"/>
    <property type="evidence" value="ECO:0007669"/>
    <property type="project" value="TreeGrafter"/>
</dbReference>
<feature type="domain" description="ERCC4" evidence="11">
    <location>
        <begin position="2"/>
        <end position="95"/>
    </location>
</feature>
<evidence type="ECO:0000256" key="6">
    <source>
        <dbReference type="ARBA" id="ARBA00022763"/>
    </source>
</evidence>